<proteinExistence type="predicted"/>
<dbReference type="NCBIfam" id="TIGR02937">
    <property type="entry name" value="sigma70-ECF"/>
    <property type="match status" value="1"/>
</dbReference>
<dbReference type="Pfam" id="PF04545">
    <property type="entry name" value="Sigma70_r4"/>
    <property type="match status" value="1"/>
</dbReference>
<comment type="caution">
    <text evidence="9">The sequence shown here is derived from an EMBL/GenBank/DDBJ whole genome shotgun (WGS) entry which is preliminary data.</text>
</comment>
<name>A0ABV2WIA2_9NOCA</name>
<feature type="compositionally biased region" description="Polar residues" evidence="5">
    <location>
        <begin position="1"/>
        <end position="11"/>
    </location>
</feature>
<feature type="region of interest" description="Disordered" evidence="5">
    <location>
        <begin position="1"/>
        <end position="25"/>
    </location>
</feature>
<accession>A0ABV2WIA2</accession>
<dbReference type="InterPro" id="IPR007624">
    <property type="entry name" value="RNA_pol_sigma70_r3"/>
</dbReference>
<dbReference type="EMBL" id="JBEYBF010000001">
    <property type="protein sequence ID" value="MEU1950597.1"/>
    <property type="molecule type" value="Genomic_DNA"/>
</dbReference>
<dbReference type="Pfam" id="PF04539">
    <property type="entry name" value="Sigma70_r3"/>
    <property type="match status" value="1"/>
</dbReference>
<dbReference type="SUPFAM" id="SSF88659">
    <property type="entry name" value="Sigma3 and sigma4 domains of RNA polymerase sigma factors"/>
    <property type="match status" value="2"/>
</dbReference>
<dbReference type="NCBIfam" id="TIGR02980">
    <property type="entry name" value="SigBFG"/>
    <property type="match status" value="1"/>
</dbReference>
<organism evidence="9 10">
    <name type="scientific">Nocardia rhamnosiphila</name>
    <dbReference type="NCBI Taxonomy" id="426716"/>
    <lineage>
        <taxon>Bacteria</taxon>
        <taxon>Bacillati</taxon>
        <taxon>Actinomycetota</taxon>
        <taxon>Actinomycetes</taxon>
        <taxon>Mycobacteriales</taxon>
        <taxon>Nocardiaceae</taxon>
        <taxon>Nocardia</taxon>
    </lineage>
</organism>
<evidence type="ECO:0000259" key="8">
    <source>
        <dbReference type="Pfam" id="PF04545"/>
    </source>
</evidence>
<dbReference type="InterPro" id="IPR013324">
    <property type="entry name" value="RNA_pol_sigma_r3/r4-like"/>
</dbReference>
<dbReference type="PANTHER" id="PTHR30385">
    <property type="entry name" value="SIGMA FACTOR F FLAGELLAR"/>
    <property type="match status" value="1"/>
</dbReference>
<evidence type="ECO:0000313" key="9">
    <source>
        <dbReference type="EMBL" id="MEU1950597.1"/>
    </source>
</evidence>
<dbReference type="InterPro" id="IPR007627">
    <property type="entry name" value="RNA_pol_sigma70_r2"/>
</dbReference>
<evidence type="ECO:0000259" key="6">
    <source>
        <dbReference type="Pfam" id="PF04539"/>
    </source>
</evidence>
<dbReference type="InterPro" id="IPR000943">
    <property type="entry name" value="RNA_pol_sigma70"/>
</dbReference>
<keyword evidence="10" id="KW-1185">Reference proteome</keyword>
<keyword evidence="2" id="KW-0731">Sigma factor</keyword>
<dbReference type="SUPFAM" id="SSF88946">
    <property type="entry name" value="Sigma2 domain of RNA polymerase sigma factors"/>
    <property type="match status" value="1"/>
</dbReference>
<keyword evidence="3" id="KW-0238">DNA-binding</keyword>
<sequence length="291" mass="32438">MNEMTEATTDQHAGDRASRTAHVPGHGDSYDNIEPLFAELAALAPEDSRRRALREQIVHRCLPLAEHIARRFSGRGEAFDDLLQIARLGLVQAVDRFDGSRGSSFLSFAIPTIMGEVRRHFRDHTWAVRVPRGTKELHLRIGPATETLYQRLGRMPTAREIAAELDADLTDVTRALIAGNAHTSSSLDAPTDDQDDEVSPPAVLARLGGEDPCYRLLEDAMTLRPLIAELPQRERQILVWRYFANMTQVQIAERLDISQMQVSRILAKTLRTLREQAMAEPGEADSITTAA</sequence>
<gene>
    <name evidence="9" type="ORF">ABZ510_01930</name>
</gene>
<feature type="domain" description="RNA polymerase sigma-70 region 4" evidence="8">
    <location>
        <begin position="227"/>
        <end position="275"/>
    </location>
</feature>
<evidence type="ECO:0000313" key="10">
    <source>
        <dbReference type="Proteomes" id="UP001550628"/>
    </source>
</evidence>
<dbReference type="InterPro" id="IPR036388">
    <property type="entry name" value="WH-like_DNA-bd_sf"/>
</dbReference>
<dbReference type="Proteomes" id="UP001550628">
    <property type="component" value="Unassembled WGS sequence"/>
</dbReference>
<evidence type="ECO:0000256" key="4">
    <source>
        <dbReference type="ARBA" id="ARBA00023163"/>
    </source>
</evidence>
<dbReference type="Gene3D" id="1.10.10.10">
    <property type="entry name" value="Winged helix-like DNA-binding domain superfamily/Winged helix DNA-binding domain"/>
    <property type="match status" value="2"/>
</dbReference>
<feature type="domain" description="RNA polymerase sigma-70 region 2" evidence="7">
    <location>
        <begin position="58"/>
        <end position="126"/>
    </location>
</feature>
<keyword evidence="4" id="KW-0804">Transcription</keyword>
<dbReference type="InterPro" id="IPR013325">
    <property type="entry name" value="RNA_pol_sigma_r2"/>
</dbReference>
<dbReference type="InterPro" id="IPR014322">
    <property type="entry name" value="RNA_pol_sigma-B/F/G"/>
</dbReference>
<evidence type="ECO:0000256" key="2">
    <source>
        <dbReference type="ARBA" id="ARBA00023082"/>
    </source>
</evidence>
<dbReference type="PANTHER" id="PTHR30385:SF4">
    <property type="entry name" value="RNA POLYMERASE SIGMA-E FACTOR"/>
    <property type="match status" value="1"/>
</dbReference>
<evidence type="ECO:0000256" key="5">
    <source>
        <dbReference type="SAM" id="MobiDB-lite"/>
    </source>
</evidence>
<feature type="domain" description="RNA polymerase sigma-70 region 3" evidence="6">
    <location>
        <begin position="140"/>
        <end position="194"/>
    </location>
</feature>
<dbReference type="PRINTS" id="PR00046">
    <property type="entry name" value="SIGMA70FCT"/>
</dbReference>
<keyword evidence="1" id="KW-0805">Transcription regulation</keyword>
<protein>
    <submittedName>
        <fullName evidence="9">RNA polymerase sigma factor SigF</fullName>
    </submittedName>
</protein>
<dbReference type="Gene3D" id="1.20.120.1810">
    <property type="match status" value="1"/>
</dbReference>
<evidence type="ECO:0000256" key="1">
    <source>
        <dbReference type="ARBA" id="ARBA00023015"/>
    </source>
</evidence>
<dbReference type="InterPro" id="IPR007630">
    <property type="entry name" value="RNA_pol_sigma70_r4"/>
</dbReference>
<evidence type="ECO:0000259" key="7">
    <source>
        <dbReference type="Pfam" id="PF04542"/>
    </source>
</evidence>
<dbReference type="CDD" id="cd06171">
    <property type="entry name" value="Sigma70_r4"/>
    <property type="match status" value="1"/>
</dbReference>
<reference evidence="9 10" key="1">
    <citation type="submission" date="2024-06" db="EMBL/GenBank/DDBJ databases">
        <title>The Natural Products Discovery Center: Release of the First 8490 Sequenced Strains for Exploring Actinobacteria Biosynthetic Diversity.</title>
        <authorList>
            <person name="Kalkreuter E."/>
            <person name="Kautsar S.A."/>
            <person name="Yang D."/>
            <person name="Bader C.D."/>
            <person name="Teijaro C.N."/>
            <person name="Fluegel L."/>
            <person name="Davis C.M."/>
            <person name="Simpson J.R."/>
            <person name="Lauterbach L."/>
            <person name="Steele A.D."/>
            <person name="Gui C."/>
            <person name="Meng S."/>
            <person name="Li G."/>
            <person name="Viehrig K."/>
            <person name="Ye F."/>
            <person name="Su P."/>
            <person name="Kiefer A.F."/>
            <person name="Nichols A."/>
            <person name="Cepeda A.J."/>
            <person name="Yan W."/>
            <person name="Fan B."/>
            <person name="Jiang Y."/>
            <person name="Adhikari A."/>
            <person name="Zheng C.-J."/>
            <person name="Schuster L."/>
            <person name="Cowan T.M."/>
            <person name="Smanski M.J."/>
            <person name="Chevrette M.G."/>
            <person name="De Carvalho L.P.S."/>
            <person name="Shen B."/>
        </authorList>
    </citation>
    <scope>NUCLEOTIDE SEQUENCE [LARGE SCALE GENOMIC DNA]</scope>
    <source>
        <strain evidence="9 10">NPDC019708</strain>
    </source>
</reference>
<dbReference type="Pfam" id="PF04542">
    <property type="entry name" value="Sigma70_r2"/>
    <property type="match status" value="1"/>
</dbReference>
<dbReference type="InterPro" id="IPR014284">
    <property type="entry name" value="RNA_pol_sigma-70_dom"/>
</dbReference>
<evidence type="ECO:0000256" key="3">
    <source>
        <dbReference type="ARBA" id="ARBA00023125"/>
    </source>
</evidence>